<protein>
    <recommendedName>
        <fullName evidence="3">HTH-type transcriptional regulator MetR</fullName>
    </recommendedName>
</protein>
<evidence type="ECO:0000259" key="12">
    <source>
        <dbReference type="PROSITE" id="PS50931"/>
    </source>
</evidence>
<accession>A0A512H5F2</accession>
<keyword evidence="7" id="KW-0805">Transcription regulation</keyword>
<dbReference type="PRINTS" id="PR00039">
    <property type="entry name" value="HTHLYSR"/>
</dbReference>
<dbReference type="SUPFAM" id="SSF53850">
    <property type="entry name" value="Periplasmic binding protein-like II"/>
    <property type="match status" value="1"/>
</dbReference>
<dbReference type="PANTHER" id="PTHR30126:SF25">
    <property type="entry name" value="HTH-TYPE TRANSCRIPTIONAL REGULATOR METR"/>
    <property type="match status" value="1"/>
</dbReference>
<keyword evidence="6" id="KW-0028">Amino-acid biosynthesis</keyword>
<keyword evidence="8" id="KW-0238">DNA-binding</keyword>
<dbReference type="PROSITE" id="PS50931">
    <property type="entry name" value="HTH_LYSR"/>
    <property type="match status" value="1"/>
</dbReference>
<dbReference type="OrthoDB" id="155872at2"/>
<dbReference type="Proteomes" id="UP000321567">
    <property type="component" value="Unassembled WGS sequence"/>
</dbReference>
<keyword evidence="4" id="KW-0963">Cytoplasm</keyword>
<dbReference type="GO" id="GO:0000976">
    <property type="term" value="F:transcription cis-regulatory region binding"/>
    <property type="evidence" value="ECO:0007669"/>
    <property type="project" value="TreeGrafter"/>
</dbReference>
<evidence type="ECO:0000256" key="1">
    <source>
        <dbReference type="ARBA" id="ARBA00004496"/>
    </source>
</evidence>
<evidence type="ECO:0000256" key="9">
    <source>
        <dbReference type="ARBA" id="ARBA00023159"/>
    </source>
</evidence>
<dbReference type="SUPFAM" id="SSF46785">
    <property type="entry name" value="Winged helix' DNA-binding domain"/>
    <property type="match status" value="1"/>
</dbReference>
<dbReference type="Pfam" id="PF00126">
    <property type="entry name" value="HTH_1"/>
    <property type="match status" value="1"/>
</dbReference>
<name>A0A512H5F2_9PROT</name>
<comment type="similarity">
    <text evidence="2">Belongs to the LysR transcriptional regulatory family.</text>
</comment>
<dbReference type="PANTHER" id="PTHR30126">
    <property type="entry name" value="HTH-TYPE TRANSCRIPTIONAL REGULATOR"/>
    <property type="match status" value="1"/>
</dbReference>
<comment type="caution">
    <text evidence="13">The sequence shown here is derived from an EMBL/GenBank/DDBJ whole genome shotgun (WGS) entry which is preliminary data.</text>
</comment>
<evidence type="ECO:0000313" key="14">
    <source>
        <dbReference type="Proteomes" id="UP000321567"/>
    </source>
</evidence>
<keyword evidence="10" id="KW-0804">Transcription</keyword>
<dbReference type="InterPro" id="IPR037406">
    <property type="entry name" value="MetR_PBP2"/>
</dbReference>
<sequence>MRLEVRTLRLILALDEGGSLAAAAERLHVTPSALSHQIKALEQDLGLAVFQRGSKPLRLSPAGGRLLAFARRIVPEFQAVEEELARLAAGRSGRLFLAIECHACFDWLLPVLQAHRARWPDVDVDVRFGGGFSFDALEALQRADVDLVVTSDPEPRAGVTYEPLFDYEALLVMAPTHPLAAASFIAPQDLAGETLLTYPVDRSRLDGFAHFLRPAGVEPRAVRAVDLTAVLLLLVASGRGVAVLPDWVVRADQTRGALACRPLGPTGVRRVLFAALRAETKRAPYLDTFLALARAAKDGRASLYSKPPDQAPDETADAL</sequence>
<evidence type="ECO:0000256" key="10">
    <source>
        <dbReference type="ARBA" id="ARBA00023163"/>
    </source>
</evidence>
<dbReference type="GO" id="GO:0003700">
    <property type="term" value="F:DNA-binding transcription factor activity"/>
    <property type="evidence" value="ECO:0007669"/>
    <property type="project" value="InterPro"/>
</dbReference>
<dbReference type="AlphaFoldDB" id="A0A512H5F2"/>
<reference evidence="13 14" key="1">
    <citation type="submission" date="2019-07" db="EMBL/GenBank/DDBJ databases">
        <title>Whole genome shotgun sequence of Rhodospirillum oryzae NBRC 107573.</title>
        <authorList>
            <person name="Hosoyama A."/>
            <person name="Uohara A."/>
            <person name="Ohji S."/>
            <person name="Ichikawa N."/>
        </authorList>
    </citation>
    <scope>NUCLEOTIDE SEQUENCE [LARGE SCALE GENOMIC DNA]</scope>
    <source>
        <strain evidence="13 14">NBRC 107573</strain>
    </source>
</reference>
<evidence type="ECO:0000256" key="6">
    <source>
        <dbReference type="ARBA" id="ARBA00022605"/>
    </source>
</evidence>
<keyword evidence="9" id="KW-0010">Activator</keyword>
<evidence type="ECO:0000256" key="5">
    <source>
        <dbReference type="ARBA" id="ARBA00022491"/>
    </source>
</evidence>
<dbReference type="FunFam" id="1.10.10.10:FF:000001">
    <property type="entry name" value="LysR family transcriptional regulator"/>
    <property type="match status" value="1"/>
</dbReference>
<dbReference type="RefSeq" id="WP_147162755.1">
    <property type="nucleotide sequence ID" value="NZ_BJZO01000014.1"/>
</dbReference>
<organism evidence="13 14">
    <name type="scientific">Pararhodospirillum oryzae</name>
    <dbReference type="NCBI Taxonomy" id="478448"/>
    <lineage>
        <taxon>Bacteria</taxon>
        <taxon>Pseudomonadati</taxon>
        <taxon>Pseudomonadota</taxon>
        <taxon>Alphaproteobacteria</taxon>
        <taxon>Rhodospirillales</taxon>
        <taxon>Rhodospirillaceae</taxon>
        <taxon>Pararhodospirillum</taxon>
    </lineage>
</organism>
<dbReference type="CDD" id="cd08441">
    <property type="entry name" value="PBP2_MetR"/>
    <property type="match status" value="1"/>
</dbReference>
<keyword evidence="14" id="KW-1185">Reference proteome</keyword>
<dbReference type="EMBL" id="BJZO01000014">
    <property type="protein sequence ID" value="GEO80706.1"/>
    <property type="molecule type" value="Genomic_DNA"/>
</dbReference>
<dbReference type="GO" id="GO:0009086">
    <property type="term" value="P:methionine biosynthetic process"/>
    <property type="evidence" value="ECO:0007669"/>
    <property type="project" value="UniProtKB-KW"/>
</dbReference>
<keyword evidence="11" id="KW-0486">Methionine biosynthesis</keyword>
<keyword evidence="5" id="KW-0678">Repressor</keyword>
<dbReference type="InterPro" id="IPR036388">
    <property type="entry name" value="WH-like_DNA-bd_sf"/>
</dbReference>
<evidence type="ECO:0000256" key="7">
    <source>
        <dbReference type="ARBA" id="ARBA00023015"/>
    </source>
</evidence>
<feature type="domain" description="HTH lysR-type" evidence="12">
    <location>
        <begin position="3"/>
        <end position="60"/>
    </location>
</feature>
<evidence type="ECO:0000256" key="3">
    <source>
        <dbReference type="ARBA" id="ARBA00019365"/>
    </source>
</evidence>
<dbReference type="InterPro" id="IPR005119">
    <property type="entry name" value="LysR_subst-bd"/>
</dbReference>
<comment type="subcellular location">
    <subcellularLocation>
        <location evidence="1">Cytoplasm</location>
    </subcellularLocation>
</comment>
<dbReference type="Gene3D" id="1.10.10.10">
    <property type="entry name" value="Winged helix-like DNA-binding domain superfamily/Winged helix DNA-binding domain"/>
    <property type="match status" value="1"/>
</dbReference>
<dbReference type="Pfam" id="PF03466">
    <property type="entry name" value="LysR_substrate"/>
    <property type="match status" value="1"/>
</dbReference>
<evidence type="ECO:0000256" key="4">
    <source>
        <dbReference type="ARBA" id="ARBA00022490"/>
    </source>
</evidence>
<proteinExistence type="inferred from homology"/>
<evidence type="ECO:0000256" key="11">
    <source>
        <dbReference type="ARBA" id="ARBA00023167"/>
    </source>
</evidence>
<dbReference type="Gene3D" id="3.40.190.10">
    <property type="entry name" value="Periplasmic binding protein-like II"/>
    <property type="match status" value="2"/>
</dbReference>
<gene>
    <name evidence="13" type="primary">metR</name>
    <name evidence="13" type="ORF">ROR02_08370</name>
</gene>
<dbReference type="InterPro" id="IPR000847">
    <property type="entry name" value="LysR_HTH_N"/>
</dbReference>
<evidence type="ECO:0000256" key="8">
    <source>
        <dbReference type="ARBA" id="ARBA00023125"/>
    </source>
</evidence>
<dbReference type="InterPro" id="IPR036390">
    <property type="entry name" value="WH_DNA-bd_sf"/>
</dbReference>
<evidence type="ECO:0000313" key="13">
    <source>
        <dbReference type="EMBL" id="GEO80706.1"/>
    </source>
</evidence>
<evidence type="ECO:0000256" key="2">
    <source>
        <dbReference type="ARBA" id="ARBA00009437"/>
    </source>
</evidence>
<dbReference type="GO" id="GO:0005737">
    <property type="term" value="C:cytoplasm"/>
    <property type="evidence" value="ECO:0007669"/>
    <property type="project" value="UniProtKB-SubCell"/>
</dbReference>